<evidence type="ECO:0000313" key="2">
    <source>
        <dbReference type="EMBL" id="HIR54508.1"/>
    </source>
</evidence>
<feature type="transmembrane region" description="Helical" evidence="1">
    <location>
        <begin position="7"/>
        <end position="27"/>
    </location>
</feature>
<dbReference type="AlphaFoldDB" id="A0A9D1DKM3"/>
<dbReference type="EMBL" id="DVHH01000071">
    <property type="protein sequence ID" value="HIR54508.1"/>
    <property type="molecule type" value="Genomic_DNA"/>
</dbReference>
<evidence type="ECO:0000256" key="1">
    <source>
        <dbReference type="SAM" id="Phobius"/>
    </source>
</evidence>
<organism evidence="2 3">
    <name type="scientific">Candidatus Scatomorpha intestinigallinarum</name>
    <dbReference type="NCBI Taxonomy" id="2840923"/>
    <lineage>
        <taxon>Bacteria</taxon>
        <taxon>Bacillati</taxon>
        <taxon>Bacillota</taxon>
        <taxon>Clostridia</taxon>
        <taxon>Eubacteriales</taxon>
        <taxon>Candidatus Scatomorpha</taxon>
    </lineage>
</organism>
<gene>
    <name evidence="2" type="ORF">IAD36_02760</name>
</gene>
<reference evidence="2" key="2">
    <citation type="journal article" date="2021" name="PeerJ">
        <title>Extensive microbial diversity within the chicken gut microbiome revealed by metagenomics and culture.</title>
        <authorList>
            <person name="Gilroy R."/>
            <person name="Ravi A."/>
            <person name="Getino M."/>
            <person name="Pursley I."/>
            <person name="Horton D.L."/>
            <person name="Alikhan N.F."/>
            <person name="Baker D."/>
            <person name="Gharbi K."/>
            <person name="Hall N."/>
            <person name="Watson M."/>
            <person name="Adriaenssens E.M."/>
            <person name="Foster-Nyarko E."/>
            <person name="Jarju S."/>
            <person name="Secka A."/>
            <person name="Antonio M."/>
            <person name="Oren A."/>
            <person name="Chaudhuri R.R."/>
            <person name="La Ragione R."/>
            <person name="Hildebrand F."/>
            <person name="Pallen M.J."/>
        </authorList>
    </citation>
    <scope>NUCLEOTIDE SEQUENCE</scope>
    <source>
        <strain evidence="2">ChiGjej3B3-7149</strain>
    </source>
</reference>
<evidence type="ECO:0000313" key="3">
    <source>
        <dbReference type="Proteomes" id="UP000824238"/>
    </source>
</evidence>
<dbReference type="Proteomes" id="UP000824238">
    <property type="component" value="Unassembled WGS sequence"/>
</dbReference>
<name>A0A9D1DKM3_9FIRM</name>
<keyword evidence="1" id="KW-1133">Transmembrane helix</keyword>
<keyword evidence="1" id="KW-0812">Transmembrane</keyword>
<accession>A0A9D1DKM3</accession>
<feature type="transmembrane region" description="Helical" evidence="1">
    <location>
        <begin position="39"/>
        <end position="57"/>
    </location>
</feature>
<reference evidence="2" key="1">
    <citation type="submission" date="2020-10" db="EMBL/GenBank/DDBJ databases">
        <authorList>
            <person name="Gilroy R."/>
        </authorList>
    </citation>
    <scope>NUCLEOTIDE SEQUENCE</scope>
    <source>
        <strain evidence="2">ChiGjej3B3-7149</strain>
    </source>
</reference>
<comment type="caution">
    <text evidence="2">The sequence shown here is derived from an EMBL/GenBank/DDBJ whole genome shotgun (WGS) entry which is preliminary data.</text>
</comment>
<proteinExistence type="predicted"/>
<sequence>MSRDKTVPVFIAVCAFFVLNRLLVPLMKLPRHVPEVLGLGYYVVLVIISLVLGYLLYGERLQNWLKRPDCPSKDKWLSLLITVVLFLGLGKLLLWLLEVLPPHIWGRHLPRIFYDSLAGFGMLIGGGIALLVVSLILGDRLYFRRIKNWLER</sequence>
<keyword evidence="1" id="KW-0472">Membrane</keyword>
<feature type="transmembrane region" description="Helical" evidence="1">
    <location>
        <begin position="117"/>
        <end position="137"/>
    </location>
</feature>
<protein>
    <submittedName>
        <fullName evidence="2">Uncharacterized protein</fullName>
    </submittedName>
</protein>
<feature type="transmembrane region" description="Helical" evidence="1">
    <location>
        <begin position="77"/>
        <end position="97"/>
    </location>
</feature>